<evidence type="ECO:0000313" key="1">
    <source>
        <dbReference type="EMBL" id="MBX29683.1"/>
    </source>
</evidence>
<dbReference type="EMBL" id="GGEC01049199">
    <property type="protein sequence ID" value="MBX29683.1"/>
    <property type="molecule type" value="Transcribed_RNA"/>
</dbReference>
<proteinExistence type="predicted"/>
<sequence>MVQFQLMLPNLNIIPSFLVSPITSIMCIRN</sequence>
<reference evidence="1" key="1">
    <citation type="submission" date="2018-02" db="EMBL/GenBank/DDBJ databases">
        <title>Rhizophora mucronata_Transcriptome.</title>
        <authorList>
            <person name="Meera S.P."/>
            <person name="Sreeshan A."/>
            <person name="Augustine A."/>
        </authorList>
    </citation>
    <scope>NUCLEOTIDE SEQUENCE</scope>
    <source>
        <tissue evidence="1">Leaf</tissue>
    </source>
</reference>
<dbReference type="AlphaFoldDB" id="A0A2P2MHI1"/>
<accession>A0A2P2MHI1</accession>
<protein>
    <submittedName>
        <fullName evidence="1">Uncharacterized protein</fullName>
    </submittedName>
</protein>
<name>A0A2P2MHI1_RHIMU</name>
<organism evidence="1">
    <name type="scientific">Rhizophora mucronata</name>
    <name type="common">Asiatic mangrove</name>
    <dbReference type="NCBI Taxonomy" id="61149"/>
    <lineage>
        <taxon>Eukaryota</taxon>
        <taxon>Viridiplantae</taxon>
        <taxon>Streptophyta</taxon>
        <taxon>Embryophyta</taxon>
        <taxon>Tracheophyta</taxon>
        <taxon>Spermatophyta</taxon>
        <taxon>Magnoliopsida</taxon>
        <taxon>eudicotyledons</taxon>
        <taxon>Gunneridae</taxon>
        <taxon>Pentapetalae</taxon>
        <taxon>rosids</taxon>
        <taxon>fabids</taxon>
        <taxon>Malpighiales</taxon>
        <taxon>Rhizophoraceae</taxon>
        <taxon>Rhizophora</taxon>
    </lineage>
</organism>